<dbReference type="OrthoDB" id="5679620at2"/>
<proteinExistence type="predicted"/>
<protein>
    <recommendedName>
        <fullName evidence="3">DUF2251 domain-containing protein</fullName>
    </recommendedName>
</protein>
<accession>A0A1G1TJV9</accession>
<reference evidence="1 2" key="1">
    <citation type="submission" date="2016-08" db="EMBL/GenBank/DDBJ databases">
        <title>Hymenobacter coccineus sp. nov., Hymenobacter lapidarius sp. nov. and Hymenobacter glacialis sp. nov., isolated from Antarctic soil.</title>
        <authorList>
            <person name="Sedlacek I."/>
            <person name="Kralova S."/>
            <person name="Kyrova K."/>
            <person name="Maslanova I."/>
            <person name="Stankova E."/>
            <person name="Vrbovska V."/>
            <person name="Nemec M."/>
            <person name="Bartak M."/>
            <person name="Svec P."/>
            <person name="Busse H.-J."/>
            <person name="Pantucek R."/>
        </authorList>
    </citation>
    <scope>NUCLEOTIDE SEQUENCE [LARGE SCALE GENOMIC DNA]</scope>
    <source>
        <strain evidence="1 2">CCM 8649</strain>
    </source>
</reference>
<comment type="caution">
    <text evidence="1">The sequence shown here is derived from an EMBL/GenBank/DDBJ whole genome shotgun (WGS) entry which is preliminary data.</text>
</comment>
<sequence>MQLGAEATVAVGTPDTLMVSTATAGTAQVIFEDDGTTGYFYAVAPGFQTAILDALHVYDVADVADRRIPVAVQLFWTVGETAAALIINGHCHALYDFQRQAGFCRSAFPPAPHGQVPKRELTDELVEQYFGA</sequence>
<evidence type="ECO:0008006" key="3">
    <source>
        <dbReference type="Google" id="ProtNLM"/>
    </source>
</evidence>
<organism evidence="1 2">
    <name type="scientific">Hymenobacter coccineus</name>
    <dbReference type="NCBI Taxonomy" id="1908235"/>
    <lineage>
        <taxon>Bacteria</taxon>
        <taxon>Pseudomonadati</taxon>
        <taxon>Bacteroidota</taxon>
        <taxon>Cytophagia</taxon>
        <taxon>Cytophagales</taxon>
        <taxon>Hymenobacteraceae</taxon>
        <taxon>Hymenobacter</taxon>
    </lineage>
</organism>
<keyword evidence="2" id="KW-1185">Reference proteome</keyword>
<dbReference type="RefSeq" id="WP_070742248.1">
    <property type="nucleotide sequence ID" value="NZ_MDZA01000085.1"/>
</dbReference>
<dbReference type="EMBL" id="MDZA01000085">
    <property type="protein sequence ID" value="OGX91138.1"/>
    <property type="molecule type" value="Genomic_DNA"/>
</dbReference>
<dbReference type="Proteomes" id="UP000177506">
    <property type="component" value="Unassembled WGS sequence"/>
</dbReference>
<gene>
    <name evidence="1" type="ORF">BEN49_20970</name>
</gene>
<evidence type="ECO:0000313" key="2">
    <source>
        <dbReference type="Proteomes" id="UP000177506"/>
    </source>
</evidence>
<dbReference type="Pfam" id="PF10008">
    <property type="entry name" value="DUF2251"/>
    <property type="match status" value="1"/>
</dbReference>
<evidence type="ECO:0000313" key="1">
    <source>
        <dbReference type="EMBL" id="OGX91138.1"/>
    </source>
</evidence>
<dbReference type="InterPro" id="IPR014449">
    <property type="entry name" value="UCP007050_HI0931"/>
</dbReference>
<dbReference type="AlphaFoldDB" id="A0A1G1TJV9"/>
<name>A0A1G1TJV9_9BACT</name>